<dbReference type="Pfam" id="PF10316">
    <property type="entry name" value="7TM_GPCR_Srbc"/>
    <property type="match status" value="1"/>
</dbReference>
<name>A0A0R3PBN4_ANGCS</name>
<dbReference type="OMA" id="NCATIGC"/>
<dbReference type="InterPro" id="IPR019420">
    <property type="entry name" value="7TM_GPCR_serpentine_rcpt_Srbc"/>
</dbReference>
<keyword evidence="1" id="KW-0472">Membrane</keyword>
<dbReference type="EMBL" id="UYYA01000150">
    <property type="protein sequence ID" value="VDM52710.1"/>
    <property type="molecule type" value="Genomic_DNA"/>
</dbReference>
<feature type="transmembrane region" description="Helical" evidence="1">
    <location>
        <begin position="6"/>
        <end position="31"/>
    </location>
</feature>
<reference evidence="4" key="1">
    <citation type="submission" date="2017-02" db="UniProtKB">
        <authorList>
            <consortium name="WormBaseParasite"/>
        </authorList>
    </citation>
    <scope>IDENTIFICATION</scope>
</reference>
<accession>A0A0R3PBN4</accession>
<dbReference type="PANTHER" id="PTHR46955:SF3">
    <property type="entry name" value="G_PROTEIN_RECEP_F1_2 DOMAIN-CONTAINING PROTEIN"/>
    <property type="match status" value="1"/>
</dbReference>
<keyword evidence="3" id="KW-1185">Reference proteome</keyword>
<feature type="transmembrane region" description="Helical" evidence="1">
    <location>
        <begin position="154"/>
        <end position="177"/>
    </location>
</feature>
<dbReference type="WBParaSite" id="ACOC_0000112401-mRNA-1">
    <property type="protein sequence ID" value="ACOC_0000112401-mRNA-1"/>
    <property type="gene ID" value="ACOC_0000112401"/>
</dbReference>
<dbReference type="InterPro" id="IPR052322">
    <property type="entry name" value="Mito_rRNA_Mtase_NSUN4"/>
</dbReference>
<evidence type="ECO:0000313" key="3">
    <source>
        <dbReference type="Proteomes" id="UP000267027"/>
    </source>
</evidence>
<feature type="transmembrane region" description="Helical" evidence="1">
    <location>
        <begin position="198"/>
        <end position="214"/>
    </location>
</feature>
<evidence type="ECO:0000256" key="1">
    <source>
        <dbReference type="SAM" id="Phobius"/>
    </source>
</evidence>
<feature type="transmembrane region" description="Helical" evidence="1">
    <location>
        <begin position="220"/>
        <end position="238"/>
    </location>
</feature>
<keyword evidence="1" id="KW-0812">Transmembrane</keyword>
<dbReference type="Gene3D" id="1.20.1070.10">
    <property type="entry name" value="Rhodopsin 7-helix transmembrane proteins"/>
    <property type="match status" value="1"/>
</dbReference>
<dbReference type="PANTHER" id="PTHR46955">
    <property type="entry name" value="PROTEIN CBG01349-RELATED"/>
    <property type="match status" value="1"/>
</dbReference>
<gene>
    <name evidence="2" type="ORF">ACOC_LOCUS1125</name>
</gene>
<dbReference type="AlphaFoldDB" id="A0A0R3PBN4"/>
<reference evidence="2 3" key="2">
    <citation type="submission" date="2018-11" db="EMBL/GenBank/DDBJ databases">
        <authorList>
            <consortium name="Pathogen Informatics"/>
        </authorList>
    </citation>
    <scope>NUCLEOTIDE SEQUENCE [LARGE SCALE GENOMIC DNA]</scope>
    <source>
        <strain evidence="2 3">Costa Rica</strain>
    </source>
</reference>
<protein>
    <submittedName>
        <fullName evidence="4">G_PROTEIN_RECEP_F1_2 domain-containing protein</fullName>
    </submittedName>
</protein>
<evidence type="ECO:0000313" key="4">
    <source>
        <dbReference type="WBParaSite" id="ACOC_0000112401-mRNA-1"/>
    </source>
</evidence>
<organism evidence="4">
    <name type="scientific">Angiostrongylus costaricensis</name>
    <name type="common">Nematode worm</name>
    <dbReference type="NCBI Taxonomy" id="334426"/>
    <lineage>
        <taxon>Eukaryota</taxon>
        <taxon>Metazoa</taxon>
        <taxon>Ecdysozoa</taxon>
        <taxon>Nematoda</taxon>
        <taxon>Chromadorea</taxon>
        <taxon>Rhabditida</taxon>
        <taxon>Rhabditina</taxon>
        <taxon>Rhabditomorpha</taxon>
        <taxon>Strongyloidea</taxon>
        <taxon>Metastrongylidae</taxon>
        <taxon>Angiostrongylus</taxon>
    </lineage>
</organism>
<proteinExistence type="predicted"/>
<evidence type="ECO:0000313" key="2">
    <source>
        <dbReference type="EMBL" id="VDM52710.1"/>
    </source>
</evidence>
<dbReference type="OrthoDB" id="5794962at2759"/>
<sequence>MAVKVSYLVVDIVIVSLQLTVIICNGFILFLHKEKQGHHYQHIFSALPYTIYLTCNWNPVYLDLSPYYVMISSTPLTVQLKINLCLTISIAVERTLALFFPIIFRKLSSRTYAIFSLFVGFLLAVLDVVVEFLLSPFNSVPNCATIGCFLSDSFRYYWGISNMLMGIVVIVLITSILTKLRTLRQQPHPHGTANRSSVGILIISLVFVTLPSVGAGLVEITGFSIFTSVGPFYIVGLLSKGCLAGRRLSTVTTVSTIKAFSTGGR</sequence>
<dbReference type="Proteomes" id="UP000267027">
    <property type="component" value="Unassembled WGS sequence"/>
</dbReference>
<keyword evidence="1" id="KW-1133">Transmembrane helix</keyword>
<feature type="transmembrane region" description="Helical" evidence="1">
    <location>
        <begin position="112"/>
        <end position="134"/>
    </location>
</feature>